<organism evidence="2 3">
    <name type="scientific">Micromonospora sicca</name>
    <dbReference type="NCBI Taxonomy" id="2202420"/>
    <lineage>
        <taxon>Bacteria</taxon>
        <taxon>Bacillati</taxon>
        <taxon>Actinomycetota</taxon>
        <taxon>Actinomycetes</taxon>
        <taxon>Micromonosporales</taxon>
        <taxon>Micromonosporaceae</taxon>
        <taxon>Micromonospora</taxon>
    </lineage>
</organism>
<dbReference type="InterPro" id="IPR036291">
    <property type="entry name" value="NAD(P)-bd_dom_sf"/>
</dbReference>
<name>A0ABU5JLX4_9ACTN</name>
<reference evidence="2 3" key="1">
    <citation type="submission" date="2023-12" db="EMBL/GenBank/DDBJ databases">
        <title>Micromonospora sp. nov., isolated from Atacama Desert.</title>
        <authorList>
            <person name="Carro L."/>
            <person name="Golinska P."/>
            <person name="Klenk H.-P."/>
            <person name="Goodfellow M."/>
        </authorList>
    </citation>
    <scope>NUCLEOTIDE SEQUENCE [LARGE SCALE GENOMIC DNA]</scope>
    <source>
        <strain evidence="2 3">4G53</strain>
    </source>
</reference>
<dbReference type="PANTHER" id="PTHR44013:SF1">
    <property type="entry name" value="ZINC-TYPE ALCOHOL DEHYDROGENASE-LIKE PROTEIN C16A3.02C"/>
    <property type="match status" value="1"/>
</dbReference>
<dbReference type="CDD" id="cd05289">
    <property type="entry name" value="MDR_like_2"/>
    <property type="match status" value="1"/>
</dbReference>
<dbReference type="EMBL" id="JAXOTQ010000050">
    <property type="protein sequence ID" value="MDZ5493630.1"/>
    <property type="molecule type" value="Genomic_DNA"/>
</dbReference>
<evidence type="ECO:0000313" key="3">
    <source>
        <dbReference type="Proteomes" id="UP001290101"/>
    </source>
</evidence>
<dbReference type="SMART" id="SM00829">
    <property type="entry name" value="PKS_ER"/>
    <property type="match status" value="1"/>
</dbReference>
<dbReference type="InterPro" id="IPR052733">
    <property type="entry name" value="Chloroplast_QOR"/>
</dbReference>
<keyword evidence="3" id="KW-1185">Reference proteome</keyword>
<proteinExistence type="predicted"/>
<dbReference type="Gene3D" id="3.40.50.720">
    <property type="entry name" value="NAD(P)-binding Rossmann-like Domain"/>
    <property type="match status" value="1"/>
</dbReference>
<evidence type="ECO:0000259" key="1">
    <source>
        <dbReference type="SMART" id="SM00829"/>
    </source>
</evidence>
<comment type="caution">
    <text evidence="2">The sequence shown here is derived from an EMBL/GenBank/DDBJ whole genome shotgun (WGS) entry which is preliminary data.</text>
</comment>
<dbReference type="RefSeq" id="WP_322443206.1">
    <property type="nucleotide sequence ID" value="NZ_JAXOTQ010000050.1"/>
</dbReference>
<dbReference type="InterPro" id="IPR013154">
    <property type="entry name" value="ADH-like_N"/>
</dbReference>
<dbReference type="GO" id="GO:0016491">
    <property type="term" value="F:oxidoreductase activity"/>
    <property type="evidence" value="ECO:0007669"/>
    <property type="project" value="UniProtKB-KW"/>
</dbReference>
<dbReference type="Gene3D" id="3.90.180.10">
    <property type="entry name" value="Medium-chain alcohol dehydrogenases, catalytic domain"/>
    <property type="match status" value="1"/>
</dbReference>
<dbReference type="InterPro" id="IPR020843">
    <property type="entry name" value="ER"/>
</dbReference>
<dbReference type="Pfam" id="PF13602">
    <property type="entry name" value="ADH_zinc_N_2"/>
    <property type="match status" value="1"/>
</dbReference>
<sequence>MEELDSADLPAPVPGPGQLLVRLQAAALNPVDQVLITGAMREALPVRHPFVPGVDVSGVVEAVGAGATRFRVGDPVIAWNGVPSGALAEYVLINDAPSASRRPAELTPAQGAALPTGALTAAALLDLTNVAEGASVLVVGATGGVGSYAVQLAKRAGLTVLATGRSGDRDFLARLGADHVLDYRSVNVAEEAHRLVPGGVDAVLDLANAGPGLAATAAAAKDGGQLVSSLGGPPAFERGVTAAYGGTTTPEGRLDALAAQAAKGELRIEIDSEYPFDQARQALLDFTAKHVRGKIAVVF</sequence>
<dbReference type="Proteomes" id="UP001290101">
    <property type="component" value="Unassembled WGS sequence"/>
</dbReference>
<dbReference type="SUPFAM" id="SSF51735">
    <property type="entry name" value="NAD(P)-binding Rossmann-fold domains"/>
    <property type="match status" value="1"/>
</dbReference>
<dbReference type="Pfam" id="PF08240">
    <property type="entry name" value="ADH_N"/>
    <property type="match status" value="1"/>
</dbReference>
<protein>
    <submittedName>
        <fullName evidence="2">NADP-dependent oxidoreductase</fullName>
        <ecNumber evidence="2">1.-.-.-</ecNumber>
    </submittedName>
</protein>
<gene>
    <name evidence="2" type="ORF">U2F25_29925</name>
</gene>
<dbReference type="SUPFAM" id="SSF50129">
    <property type="entry name" value="GroES-like"/>
    <property type="match status" value="1"/>
</dbReference>
<feature type="domain" description="Enoyl reductase (ER)" evidence="1">
    <location>
        <begin position="2"/>
        <end position="297"/>
    </location>
</feature>
<accession>A0ABU5JLX4</accession>
<dbReference type="InterPro" id="IPR011032">
    <property type="entry name" value="GroES-like_sf"/>
</dbReference>
<dbReference type="EC" id="1.-.-.-" evidence="2"/>
<dbReference type="PANTHER" id="PTHR44013">
    <property type="entry name" value="ZINC-TYPE ALCOHOL DEHYDROGENASE-LIKE PROTEIN C16A3.02C"/>
    <property type="match status" value="1"/>
</dbReference>
<evidence type="ECO:0000313" key="2">
    <source>
        <dbReference type="EMBL" id="MDZ5493630.1"/>
    </source>
</evidence>
<keyword evidence="2" id="KW-0560">Oxidoreductase</keyword>